<accession>A0A0V1HSJ3</accession>
<keyword evidence="2" id="KW-1185">Reference proteome</keyword>
<gene>
    <name evidence="1" type="ORF">T11_1337</name>
</gene>
<reference evidence="1 2" key="1">
    <citation type="submission" date="2015-01" db="EMBL/GenBank/DDBJ databases">
        <title>Evolution of Trichinella species and genotypes.</title>
        <authorList>
            <person name="Korhonen P.K."/>
            <person name="Edoardo P."/>
            <person name="Giuseppe L.R."/>
            <person name="Gasser R.B."/>
        </authorList>
    </citation>
    <scope>NUCLEOTIDE SEQUENCE [LARGE SCALE GENOMIC DNA]</scope>
    <source>
        <strain evidence="1">ISS1029</strain>
    </source>
</reference>
<comment type="caution">
    <text evidence="1">The sequence shown here is derived from an EMBL/GenBank/DDBJ whole genome shotgun (WGS) entry which is preliminary data.</text>
</comment>
<evidence type="ECO:0000313" key="1">
    <source>
        <dbReference type="EMBL" id="KRZ13710.1"/>
    </source>
</evidence>
<sequence length="114" mass="12826">MHALTMYTNDMNSVSVSSLRAIGSSMFKKEKHKILNIFEKKRSPLNRGRWYFCRSGRNSSLFNIVVAGIGWRHLVIAVWCFDGSIGQCAGEFFFLAQAPVLDLTVGQFVDPCFG</sequence>
<dbReference type="OrthoDB" id="10385820at2759"/>
<dbReference type="Proteomes" id="UP000055024">
    <property type="component" value="Unassembled WGS sequence"/>
</dbReference>
<evidence type="ECO:0000313" key="2">
    <source>
        <dbReference type="Proteomes" id="UP000055024"/>
    </source>
</evidence>
<dbReference type="AlphaFoldDB" id="A0A0V1HSJ3"/>
<name>A0A0V1HSJ3_9BILA</name>
<dbReference type="EMBL" id="JYDP01000030">
    <property type="protein sequence ID" value="KRZ13710.1"/>
    <property type="molecule type" value="Genomic_DNA"/>
</dbReference>
<protein>
    <submittedName>
        <fullName evidence="1">Uncharacterized protein</fullName>
    </submittedName>
</protein>
<organism evidence="1 2">
    <name type="scientific">Trichinella zimbabwensis</name>
    <dbReference type="NCBI Taxonomy" id="268475"/>
    <lineage>
        <taxon>Eukaryota</taxon>
        <taxon>Metazoa</taxon>
        <taxon>Ecdysozoa</taxon>
        <taxon>Nematoda</taxon>
        <taxon>Enoplea</taxon>
        <taxon>Dorylaimia</taxon>
        <taxon>Trichinellida</taxon>
        <taxon>Trichinellidae</taxon>
        <taxon>Trichinella</taxon>
    </lineage>
</organism>
<proteinExistence type="predicted"/>